<dbReference type="RefSeq" id="XP_024573418.1">
    <property type="nucleotide sequence ID" value="XM_024722331.1"/>
</dbReference>
<accession>A0A0P1A9L5</accession>
<dbReference type="GeneID" id="36399567"/>
<reference evidence="2" key="1">
    <citation type="submission" date="2014-09" db="EMBL/GenBank/DDBJ databases">
        <authorList>
            <person name="Sharma Rahul"/>
            <person name="Thines Marco"/>
        </authorList>
    </citation>
    <scope>NUCLEOTIDE SEQUENCE [LARGE SCALE GENOMIC DNA]</scope>
</reference>
<keyword evidence="2" id="KW-1185">Reference proteome</keyword>
<sequence length="435" mass="50195">MMIAKLQLLYRYNLVFLSSMALHMTVVTAIAAVVNPRVLVAHPNSTIQLDTRSTAYDEYDSLEERGPKFADSKAIGGALPWLQTPKFFKTLLRLRKRLTENQKKVIDRGLKGQSLTNTINRLIRSITPQAIRQSESLLCLLHGLNKEKQELAIEHLSSQLMEKQNIKPALSILMNERANTDYYGDRVLHAALDKLKLTVSPDKMFFLMELDEITHPREFIMSKDVVNWYKFAKRIERDPFHVLLNKMRAIEENQKVWAETVLEQFKVENTIFLGDLLDGLIPSESYHLTTSIAANYLKSGTFRRAFHQDANAALNKVSLIGWIPLAKLLYMMREQGNEQGLYFRAFIHVIEDWESDILSLKTNLLANKLFLDWIAFWEWQNGSGMQKAEEILLQLLNGKNYWTFILASSVTSKKFSPVISKLYFHFLLNRPVNLS</sequence>
<dbReference type="AlphaFoldDB" id="A0A0P1A9L5"/>
<evidence type="ECO:0000313" key="2">
    <source>
        <dbReference type="Proteomes" id="UP000054928"/>
    </source>
</evidence>
<proteinExistence type="predicted"/>
<protein>
    <submittedName>
        <fullName evidence="1">Uncharacterized protein</fullName>
    </submittedName>
</protein>
<evidence type="ECO:0000313" key="1">
    <source>
        <dbReference type="EMBL" id="CEG37049.1"/>
    </source>
</evidence>
<dbReference type="Proteomes" id="UP000054928">
    <property type="component" value="Unassembled WGS sequence"/>
</dbReference>
<name>A0A0P1A9L5_PLAHL</name>
<dbReference type="EMBL" id="CCYD01000261">
    <property type="protein sequence ID" value="CEG37049.1"/>
    <property type="molecule type" value="Genomic_DNA"/>
</dbReference>
<organism evidence="1 2">
    <name type="scientific">Plasmopara halstedii</name>
    <name type="common">Downy mildew of sunflower</name>
    <dbReference type="NCBI Taxonomy" id="4781"/>
    <lineage>
        <taxon>Eukaryota</taxon>
        <taxon>Sar</taxon>
        <taxon>Stramenopiles</taxon>
        <taxon>Oomycota</taxon>
        <taxon>Peronosporomycetes</taxon>
        <taxon>Peronosporales</taxon>
        <taxon>Peronosporaceae</taxon>
        <taxon>Plasmopara</taxon>
    </lineage>
</organism>